<organism evidence="1 2">
    <name type="scientific">Rhizobium wenxiniae</name>
    <dbReference type="NCBI Taxonomy" id="1737357"/>
    <lineage>
        <taxon>Bacteria</taxon>
        <taxon>Pseudomonadati</taxon>
        <taxon>Pseudomonadota</taxon>
        <taxon>Alphaproteobacteria</taxon>
        <taxon>Hyphomicrobiales</taxon>
        <taxon>Rhizobiaceae</taxon>
        <taxon>Rhizobium/Agrobacterium group</taxon>
        <taxon>Rhizobium</taxon>
    </lineage>
</organism>
<gene>
    <name evidence="1" type="ORF">HNQ72_006157</name>
</gene>
<dbReference type="RefSeq" id="WP_183998267.1">
    <property type="nucleotide sequence ID" value="NZ_BMHW01000020.1"/>
</dbReference>
<comment type="caution">
    <text evidence="1">The sequence shown here is derived from an EMBL/GenBank/DDBJ whole genome shotgun (WGS) entry which is preliminary data.</text>
</comment>
<dbReference type="AlphaFoldDB" id="A0A7W9YCY6"/>
<evidence type="ECO:0000313" key="2">
    <source>
        <dbReference type="Proteomes" id="UP000547879"/>
    </source>
</evidence>
<keyword evidence="2" id="KW-1185">Reference proteome</keyword>
<sequence length="49" mass="5407">MPRTDHCRHDMMKNPYDVTLVVAGDLWLIDRTTAANTRLSGGLAVLPSP</sequence>
<evidence type="ECO:0000313" key="1">
    <source>
        <dbReference type="EMBL" id="MBB6166306.1"/>
    </source>
</evidence>
<dbReference type="EMBL" id="JACHEG010000017">
    <property type="protein sequence ID" value="MBB6166306.1"/>
    <property type="molecule type" value="Genomic_DNA"/>
</dbReference>
<protein>
    <submittedName>
        <fullName evidence="1">Uncharacterized protein</fullName>
    </submittedName>
</protein>
<accession>A0A7W9YCY6</accession>
<dbReference type="Proteomes" id="UP000547879">
    <property type="component" value="Unassembled WGS sequence"/>
</dbReference>
<proteinExistence type="predicted"/>
<reference evidence="1 2" key="1">
    <citation type="submission" date="2020-08" db="EMBL/GenBank/DDBJ databases">
        <title>Genomic Encyclopedia of Type Strains, Phase IV (KMG-IV): sequencing the most valuable type-strain genomes for metagenomic binning, comparative biology and taxonomic classification.</title>
        <authorList>
            <person name="Goeker M."/>
        </authorList>
    </citation>
    <scope>NUCLEOTIDE SEQUENCE [LARGE SCALE GENOMIC DNA]</scope>
    <source>
        <strain evidence="1 2">DSM 100734</strain>
    </source>
</reference>
<name>A0A7W9YCY6_9HYPH</name>